<dbReference type="RefSeq" id="WP_102872586.1">
    <property type="nucleotide sequence ID" value="NZ_CAKOCJ010000060.1"/>
</dbReference>
<dbReference type="GO" id="GO:0016757">
    <property type="term" value="F:glycosyltransferase activity"/>
    <property type="evidence" value="ECO:0007669"/>
    <property type="project" value="UniProtKB-KW"/>
</dbReference>
<evidence type="ECO:0000256" key="1">
    <source>
        <dbReference type="ARBA" id="ARBA00022676"/>
    </source>
</evidence>
<proteinExistence type="predicted"/>
<evidence type="ECO:0000256" key="2">
    <source>
        <dbReference type="ARBA" id="ARBA00022679"/>
    </source>
</evidence>
<keyword evidence="2" id="KW-0808">Transferase</keyword>
<sequence>MVAISIIVPVYNVEKLLSKCVDSILNQNFKDFELLLIDDGSKDKSGLICEEYAKKDSRISVYHKTNGGLSSARNYGIEHALGEFITFIDSDDYVDKSMLEILYNNMIENDVDLSITGVRDIYDGKTSIDVDREKLLLNSEETLKFMLMGKKINVYAVSKLYKRSIFESIKYPLGKAYEDSYIIVDILKKCSSVFIDTIPQYNYYHRTDSITTLSYSSRDLDYIEAWTLNFEKIKSAFPNLEDLGLRRVCFSYFFVLDKILLANKERETTNTKDIVNFLKENSTFILNTPYFSKNRKIALRLLKINLKLYKPFPYIMNRFIQKSN</sequence>
<dbReference type="Gene3D" id="3.90.550.10">
    <property type="entry name" value="Spore Coat Polysaccharide Biosynthesis Protein SpsA, Chain A"/>
    <property type="match status" value="1"/>
</dbReference>
<dbReference type="InterPro" id="IPR029044">
    <property type="entry name" value="Nucleotide-diphossugar_trans"/>
</dbReference>
<name>A0A2N8Q2M7_ENTAV</name>
<dbReference type="Pfam" id="PF00535">
    <property type="entry name" value="Glycos_transf_2"/>
    <property type="match status" value="1"/>
</dbReference>
<evidence type="ECO:0000313" key="4">
    <source>
        <dbReference type="EMBL" id="MDT2403466.1"/>
    </source>
</evidence>
<protein>
    <submittedName>
        <fullName evidence="4">Glycosyltransferase family 2 protein</fullName>
    </submittedName>
</protein>
<accession>A0A2N8Q2M7</accession>
<keyword evidence="1" id="KW-0328">Glycosyltransferase</keyword>
<gene>
    <name evidence="4" type="ORF">P7D43_13920</name>
</gene>
<dbReference type="PANTHER" id="PTHR22916:SF51">
    <property type="entry name" value="GLYCOSYLTRANSFERASE EPSH-RELATED"/>
    <property type="match status" value="1"/>
</dbReference>
<dbReference type="InterPro" id="IPR001173">
    <property type="entry name" value="Glyco_trans_2-like"/>
</dbReference>
<dbReference type="Proteomes" id="UP001260773">
    <property type="component" value="Unassembled WGS sequence"/>
</dbReference>
<reference evidence="4" key="1">
    <citation type="submission" date="2023-03" db="EMBL/GenBank/DDBJ databases">
        <authorList>
            <person name="Shen W."/>
            <person name="Cai J."/>
        </authorList>
    </citation>
    <scope>NUCLEOTIDE SEQUENCE</scope>
    <source>
        <strain evidence="4">P33-2</strain>
    </source>
</reference>
<dbReference type="AlphaFoldDB" id="A0A2N8Q2M7"/>
<dbReference type="CDD" id="cd00761">
    <property type="entry name" value="Glyco_tranf_GTA_type"/>
    <property type="match status" value="1"/>
</dbReference>
<feature type="domain" description="Glycosyltransferase 2-like" evidence="3">
    <location>
        <begin position="5"/>
        <end position="168"/>
    </location>
</feature>
<evidence type="ECO:0000259" key="3">
    <source>
        <dbReference type="Pfam" id="PF00535"/>
    </source>
</evidence>
<evidence type="ECO:0000313" key="5">
    <source>
        <dbReference type="Proteomes" id="UP001260773"/>
    </source>
</evidence>
<dbReference type="PANTHER" id="PTHR22916">
    <property type="entry name" value="GLYCOSYLTRANSFERASE"/>
    <property type="match status" value="1"/>
</dbReference>
<dbReference type="EMBL" id="JARPWH010000052">
    <property type="protein sequence ID" value="MDT2403466.1"/>
    <property type="molecule type" value="Genomic_DNA"/>
</dbReference>
<dbReference type="SUPFAM" id="SSF53448">
    <property type="entry name" value="Nucleotide-diphospho-sugar transferases"/>
    <property type="match status" value="1"/>
</dbReference>
<comment type="caution">
    <text evidence="4">The sequence shown here is derived from an EMBL/GenBank/DDBJ whole genome shotgun (WGS) entry which is preliminary data.</text>
</comment>
<organism evidence="4 5">
    <name type="scientific">Enterococcus avium</name>
    <name type="common">Streptococcus avium</name>
    <dbReference type="NCBI Taxonomy" id="33945"/>
    <lineage>
        <taxon>Bacteria</taxon>
        <taxon>Bacillati</taxon>
        <taxon>Bacillota</taxon>
        <taxon>Bacilli</taxon>
        <taxon>Lactobacillales</taxon>
        <taxon>Enterococcaceae</taxon>
        <taxon>Enterococcus</taxon>
    </lineage>
</organism>